<protein>
    <submittedName>
        <fullName evidence="2">Uncharacterized protein</fullName>
    </submittedName>
</protein>
<accession>A0A915IYL1</accession>
<dbReference type="WBParaSite" id="nRc.2.0.1.t18817-RA">
    <property type="protein sequence ID" value="nRc.2.0.1.t18817-RA"/>
    <property type="gene ID" value="nRc.2.0.1.g18817"/>
</dbReference>
<dbReference type="Proteomes" id="UP000887565">
    <property type="component" value="Unplaced"/>
</dbReference>
<dbReference type="AlphaFoldDB" id="A0A915IYL1"/>
<name>A0A915IYL1_ROMCU</name>
<evidence type="ECO:0000313" key="2">
    <source>
        <dbReference type="WBParaSite" id="nRc.2.0.1.t18817-RA"/>
    </source>
</evidence>
<evidence type="ECO:0000313" key="1">
    <source>
        <dbReference type="Proteomes" id="UP000887565"/>
    </source>
</evidence>
<keyword evidence="1" id="KW-1185">Reference proteome</keyword>
<sequence>MIALHGNLCELHISILVVELATVKEAVAIAETRGCKIEEPCNFEMVEVVAVVDVMAVNGGSIEAAFSNDTIIIGADRDCIEGGGLISIGVAGDCGAVKIGFSSRFLGNSSWH</sequence>
<reference evidence="2" key="1">
    <citation type="submission" date="2022-11" db="UniProtKB">
        <authorList>
            <consortium name="WormBaseParasite"/>
        </authorList>
    </citation>
    <scope>IDENTIFICATION</scope>
</reference>
<organism evidence="1 2">
    <name type="scientific">Romanomermis culicivorax</name>
    <name type="common">Nematode worm</name>
    <dbReference type="NCBI Taxonomy" id="13658"/>
    <lineage>
        <taxon>Eukaryota</taxon>
        <taxon>Metazoa</taxon>
        <taxon>Ecdysozoa</taxon>
        <taxon>Nematoda</taxon>
        <taxon>Enoplea</taxon>
        <taxon>Dorylaimia</taxon>
        <taxon>Mermithida</taxon>
        <taxon>Mermithoidea</taxon>
        <taxon>Mermithidae</taxon>
        <taxon>Romanomermis</taxon>
    </lineage>
</organism>
<proteinExistence type="predicted"/>